<evidence type="ECO:0000256" key="1">
    <source>
        <dbReference type="SAM" id="MobiDB-lite"/>
    </source>
</evidence>
<accession>A0A0P0Z3M4</accession>
<feature type="compositionally biased region" description="Basic residues" evidence="1">
    <location>
        <begin position="133"/>
        <end position="142"/>
    </location>
</feature>
<feature type="compositionally biased region" description="Polar residues" evidence="1">
    <location>
        <begin position="171"/>
        <end position="185"/>
    </location>
</feature>
<reference evidence="2" key="1">
    <citation type="journal article" date="2015" name="Proc. Natl. Acad. Sci. U.S.A.">
        <title>Bacterial clade with the ribosomal RNA operon on a small plasmid rather than the chromosome.</title>
        <authorList>
            <person name="Anda M."/>
            <person name="Ohtsubo Y."/>
            <person name="Okubo T."/>
            <person name="Sugawara M."/>
            <person name="Nagata Y."/>
            <person name="Tsuda M."/>
            <person name="Minamisawa K."/>
            <person name="Mitsui H."/>
        </authorList>
    </citation>
    <scope>NUCLEOTIDE SEQUENCE</scope>
    <source>
        <strain evidence="2">JCM 14755</strain>
    </source>
</reference>
<dbReference type="RefSeq" id="WP_062225690.1">
    <property type="nucleotide sequence ID" value="NZ_BBWR01000002.1"/>
</dbReference>
<name>A0A0P0Z3M4_9HYPH</name>
<dbReference type="OrthoDB" id="6058756at2"/>
<dbReference type="EMBL" id="LC066377">
    <property type="protein sequence ID" value="BAT28724.1"/>
    <property type="molecule type" value="Genomic_DNA"/>
</dbReference>
<proteinExistence type="predicted"/>
<organism evidence="2">
    <name type="scientific">Aureimonas frigidaquae</name>
    <dbReference type="NCBI Taxonomy" id="424757"/>
    <lineage>
        <taxon>Bacteria</taxon>
        <taxon>Pseudomonadati</taxon>
        <taxon>Pseudomonadota</taxon>
        <taxon>Alphaproteobacteria</taxon>
        <taxon>Hyphomicrobiales</taxon>
        <taxon>Aurantimonadaceae</taxon>
        <taxon>Aureimonas</taxon>
    </lineage>
</organism>
<feature type="region of interest" description="Disordered" evidence="1">
    <location>
        <begin position="122"/>
        <end position="198"/>
    </location>
</feature>
<sequence length="198" mass="22099">MSRKSKAVKEAWDAAPNQPFVSVLKPTMQEPAWKALSYGARCLYIVVKSYYNGRNNGRIYLGVRRAAADMGASRSSTEVWFRELQEHGFLRITQAAHLGIDGNAMATFWRLTELGYMGEQPTRDYRGWTPPPTKKKTPHRKSGQTVTEIGTGCTENRDRCHENRDGFDPKSSLNCPDNRCISNLPSGVGGREDVSDAA</sequence>
<evidence type="ECO:0000313" key="2">
    <source>
        <dbReference type="EMBL" id="BAT28724.1"/>
    </source>
</evidence>
<dbReference type="AlphaFoldDB" id="A0A0P0Z3M4"/>
<protein>
    <submittedName>
        <fullName evidence="2">Uncharacterized protein</fullName>
    </submittedName>
</protein>
<feature type="compositionally biased region" description="Basic and acidic residues" evidence="1">
    <location>
        <begin position="155"/>
        <end position="168"/>
    </location>
</feature>